<sequence>MVLNEEMMEAIEKNLVFLATVSKEGVPNVVPIGFARPLNENTILIADNYMNKTIKNLEDNHKLSLIVQDAKSLPYQFKGTVEIFKSGEYFDEVVDWAQNVMSELEPKSAILFTVEDIYSVKPGPEAGKKIA</sequence>
<dbReference type="PANTHER" id="PTHR40660:SF1">
    <property type="entry name" value="5'-PHOSPHATE OXIDASE PUTATIVE DOMAIN-CONTAINING PROTEIN-RELATED"/>
    <property type="match status" value="1"/>
</dbReference>
<gene>
    <name evidence="2" type="ORF">HYG87_01355</name>
</gene>
<dbReference type="RefSeq" id="WP_211533449.1">
    <property type="nucleotide sequence ID" value="NZ_CP058560.1"/>
</dbReference>
<dbReference type="PANTHER" id="PTHR40660">
    <property type="entry name" value="5'-PHOSPHATE OXIDASE PUTATIVE DOMAIN-CONTAINING PROTEIN-RELATED"/>
    <property type="match status" value="1"/>
</dbReference>
<dbReference type="Pfam" id="PF01243">
    <property type="entry name" value="PNPOx_N"/>
    <property type="match status" value="1"/>
</dbReference>
<dbReference type="Gene3D" id="2.30.110.10">
    <property type="entry name" value="Electron Transport, Fmn-binding Protein, Chain A"/>
    <property type="match status" value="1"/>
</dbReference>
<feature type="domain" description="Pyridoxamine 5'-phosphate oxidase N-terminal" evidence="1">
    <location>
        <begin position="4"/>
        <end position="120"/>
    </location>
</feature>
<dbReference type="InterPro" id="IPR011576">
    <property type="entry name" value="Pyridox_Oxase_N"/>
</dbReference>
<name>A0A8T8K4V1_9EURY</name>
<evidence type="ECO:0000259" key="1">
    <source>
        <dbReference type="Pfam" id="PF01243"/>
    </source>
</evidence>
<keyword evidence="3" id="KW-1185">Reference proteome</keyword>
<dbReference type="OrthoDB" id="11359at2157"/>
<accession>A0A8T8K4V1</accession>
<organism evidence="2 3">
    <name type="scientific">Methanobacterium alkalithermotolerans</name>
    <dbReference type="NCBI Taxonomy" id="2731220"/>
    <lineage>
        <taxon>Archaea</taxon>
        <taxon>Methanobacteriati</taxon>
        <taxon>Methanobacteriota</taxon>
        <taxon>Methanomada group</taxon>
        <taxon>Methanobacteria</taxon>
        <taxon>Methanobacteriales</taxon>
        <taxon>Methanobacteriaceae</taxon>
        <taxon>Methanobacterium</taxon>
    </lineage>
</organism>
<dbReference type="InterPro" id="IPR012349">
    <property type="entry name" value="Split_barrel_FMN-bd"/>
</dbReference>
<dbReference type="SUPFAM" id="SSF50475">
    <property type="entry name" value="FMN-binding split barrel"/>
    <property type="match status" value="1"/>
</dbReference>
<evidence type="ECO:0000313" key="2">
    <source>
        <dbReference type="EMBL" id="QUH22505.1"/>
    </source>
</evidence>
<dbReference type="AlphaFoldDB" id="A0A8T8K4V1"/>
<dbReference type="KEGG" id="meme:HYG87_01355"/>
<proteinExistence type="predicted"/>
<reference evidence="2" key="1">
    <citation type="submission" date="2020-07" db="EMBL/GenBank/DDBJ databases">
        <title>Methanobacterium. sp. MethCan genome.</title>
        <authorList>
            <person name="Postec A."/>
            <person name="Quemeneur M."/>
        </authorList>
    </citation>
    <scope>NUCLEOTIDE SEQUENCE</scope>
    <source>
        <strain evidence="2">MethCAN</strain>
    </source>
</reference>
<dbReference type="EMBL" id="CP058560">
    <property type="protein sequence ID" value="QUH22505.1"/>
    <property type="molecule type" value="Genomic_DNA"/>
</dbReference>
<dbReference type="Proteomes" id="UP000681041">
    <property type="component" value="Chromosome"/>
</dbReference>
<evidence type="ECO:0000313" key="3">
    <source>
        <dbReference type="Proteomes" id="UP000681041"/>
    </source>
</evidence>
<dbReference type="GeneID" id="64819369"/>
<protein>
    <submittedName>
        <fullName evidence="2">Pyridoxamine 5'-phosphate oxidase family protein</fullName>
    </submittedName>
</protein>